<gene>
    <name evidence="18" type="ORF">INT47_004531</name>
</gene>
<dbReference type="InterPro" id="IPR002716">
    <property type="entry name" value="PIN_dom"/>
</dbReference>
<dbReference type="GO" id="GO:0004519">
    <property type="term" value="F:endonuclease activity"/>
    <property type="evidence" value="ECO:0007669"/>
    <property type="project" value="UniProtKB-KW"/>
</dbReference>
<evidence type="ECO:0000256" key="4">
    <source>
        <dbReference type="ARBA" id="ARBA00005785"/>
    </source>
</evidence>
<dbReference type="Pfam" id="PF17849">
    <property type="entry name" value="OB_Dis3"/>
    <property type="match status" value="1"/>
</dbReference>
<dbReference type="GO" id="GO:0006364">
    <property type="term" value="P:rRNA processing"/>
    <property type="evidence" value="ECO:0007669"/>
    <property type="project" value="UniProtKB-KW"/>
</dbReference>
<evidence type="ECO:0000256" key="3">
    <source>
        <dbReference type="ARBA" id="ARBA00004604"/>
    </source>
</evidence>
<dbReference type="Proteomes" id="UP000603453">
    <property type="component" value="Unassembled WGS sequence"/>
</dbReference>
<evidence type="ECO:0000256" key="6">
    <source>
        <dbReference type="ARBA" id="ARBA00022552"/>
    </source>
</evidence>
<dbReference type="GO" id="GO:0071031">
    <property type="term" value="P:nuclear mRNA surveillance of mRNA 3'-end processing"/>
    <property type="evidence" value="ECO:0007669"/>
    <property type="project" value="TreeGrafter"/>
</dbReference>
<feature type="domain" description="RNB" evidence="17">
    <location>
        <begin position="471"/>
        <end position="803"/>
    </location>
</feature>
<dbReference type="InterPro" id="IPR001900">
    <property type="entry name" value="RNase_II/R"/>
</dbReference>
<dbReference type="SMART" id="SM00955">
    <property type="entry name" value="RNB"/>
    <property type="match status" value="1"/>
</dbReference>
<dbReference type="OrthoDB" id="372421at2759"/>
<dbReference type="Gene3D" id="2.40.50.700">
    <property type="match status" value="1"/>
</dbReference>
<evidence type="ECO:0000259" key="17">
    <source>
        <dbReference type="SMART" id="SM00955"/>
    </source>
</evidence>
<keyword evidence="6" id="KW-0698">rRNA processing</keyword>
<sequence length="969" mass="109599">MLRSKAFVKRTRKGNVVKVVKEHYLRDDIPCSSPICKHCTHNSAPVLSAEPRSTSTLKPHYLIPDTNVFISQLDIMEHPAIKDVIVLQTVREEIRHLSLPVYNRLNAILADKTKRFYMFANEHQRDTFIEKLKDETPNDRNDRAIRVSSKWYKDHLKTNGSGEDIEIVLLTDDRGNREKANATGIKSSDVASYVESIKDVPELLDMLSAPKAAAGDKIVYEEHLSPAQIQNGIKKGNLIQAPFNISMHNVLEATVVGEVEGEVKTVYILGRKNFNRCIQGDIVAVELLPKSEWKRGASVAMEDDEDEEKMFGEEEMDEINKKNAAMSEQDGEAEPTGKVVGIIRKKWRPYCGFIVKNTAPSQKDAQTATNVIFRAIDRRIPPIRIRTAQASTLLGNRIVVAIDSWPVTSGIPMGHFVKTLGSSGDRETETEVLLLEHDVPYQEFSKRVLEDLPVEGERWVVLDKHLNNENRQDFRDLNVCSIDPPGCTDIDDALHVRTLSNGNYEIGVHIADVTYFVKYGMPMDTEAAARGTSVYLVDKRIDMLPSLLGTNLCSLRSNVERLAFSCIWEMNDDAEIVNVKFTKSVIKSKFSFTYEEAQTRIDDERMQDDVTKGIRVLNKFAKILRQKRMEAGALTLSSPEVRFNLENDSQDPVDVEMKELKETNALVEEFMLLANISVAKMIYSKFPSSAMLRKHAAPPTNNFDQLRKTLAEKGFTLETENSKALADSLDRAVLPDDPYFNKLVRIMTTRCMMQAQYFCSGTEPESDFMHYGLASPIYTHFTSPIRRYADVVVHRLLQACIEADLSYGEELTDMTKMKELCDNLNFRNRMAQQASRSSVELFTSLYFKNKIEVEEGRILRVLKNGIIVLVPKYGIESIVYTSEKAGGPSPFTYDDDDKSLVAGDIKLKTFDSVKVEITVEGDEHGMRQKMNMSLVEPFVEGISVVPTVKKRVIEEDEPKSDKKAKKTKK</sequence>
<evidence type="ECO:0000313" key="19">
    <source>
        <dbReference type="Proteomes" id="UP000603453"/>
    </source>
</evidence>
<keyword evidence="12" id="KW-0694">RNA-binding</keyword>
<protein>
    <recommendedName>
        <fullName evidence="14">Ribosomal RNA-processing protein 44</fullName>
    </recommendedName>
</protein>
<dbReference type="FunFam" id="3.40.50.1010:FF:000010">
    <property type="entry name" value="Exosome complex exonuclease DIS3"/>
    <property type="match status" value="1"/>
</dbReference>
<keyword evidence="7" id="KW-0540">Nuclease</keyword>
<dbReference type="GO" id="GO:0000177">
    <property type="term" value="C:cytoplasmic exosome (RNase complex)"/>
    <property type="evidence" value="ECO:0007669"/>
    <property type="project" value="TreeGrafter"/>
</dbReference>
<dbReference type="Pfam" id="PF13638">
    <property type="entry name" value="PIN_4"/>
    <property type="match status" value="1"/>
</dbReference>
<keyword evidence="10" id="KW-0271">Exosome</keyword>
<dbReference type="Gene3D" id="3.40.50.1010">
    <property type="entry name" value="5'-nuclease"/>
    <property type="match status" value="1"/>
</dbReference>
<proteinExistence type="inferred from homology"/>
<evidence type="ECO:0000256" key="15">
    <source>
        <dbReference type="RuleBase" id="RU003901"/>
    </source>
</evidence>
<dbReference type="GO" id="GO:0003723">
    <property type="term" value="F:RNA binding"/>
    <property type="evidence" value="ECO:0007669"/>
    <property type="project" value="UniProtKB-KW"/>
</dbReference>
<dbReference type="InterPro" id="IPR033770">
    <property type="entry name" value="RRP44_S1"/>
</dbReference>
<dbReference type="GO" id="GO:0071034">
    <property type="term" value="P:CUT catabolic process"/>
    <property type="evidence" value="ECO:0007669"/>
    <property type="project" value="UniProtKB-ARBA"/>
</dbReference>
<dbReference type="SUPFAM" id="SSF50249">
    <property type="entry name" value="Nucleic acid-binding proteins"/>
    <property type="match status" value="3"/>
</dbReference>
<dbReference type="InterPro" id="IPR022966">
    <property type="entry name" value="RNase_II/R_CS"/>
</dbReference>
<organism evidence="18 19">
    <name type="scientific">Mucor saturninus</name>
    <dbReference type="NCBI Taxonomy" id="64648"/>
    <lineage>
        <taxon>Eukaryota</taxon>
        <taxon>Fungi</taxon>
        <taxon>Fungi incertae sedis</taxon>
        <taxon>Mucoromycota</taxon>
        <taxon>Mucoromycotina</taxon>
        <taxon>Mucoromycetes</taxon>
        <taxon>Mucorales</taxon>
        <taxon>Mucorineae</taxon>
        <taxon>Mucoraceae</taxon>
        <taxon>Mucor</taxon>
    </lineage>
</organism>
<dbReference type="PANTHER" id="PTHR23355:SF35">
    <property type="entry name" value="EXOSOME COMPLEX EXONUCLEASE RRP44"/>
    <property type="match status" value="1"/>
</dbReference>
<keyword evidence="5" id="KW-0963">Cytoplasm</keyword>
<evidence type="ECO:0000256" key="13">
    <source>
        <dbReference type="ARBA" id="ARBA00023242"/>
    </source>
</evidence>
<evidence type="ECO:0000256" key="14">
    <source>
        <dbReference type="ARBA" id="ARBA00077930"/>
    </source>
</evidence>
<dbReference type="Pfam" id="PF17216">
    <property type="entry name" value="Rrp44_CSD1"/>
    <property type="match status" value="1"/>
</dbReference>
<dbReference type="GO" id="GO:0000175">
    <property type="term" value="F:3'-5'-RNA exonuclease activity"/>
    <property type="evidence" value="ECO:0007669"/>
    <property type="project" value="TreeGrafter"/>
</dbReference>
<dbReference type="InterPro" id="IPR050180">
    <property type="entry name" value="RNR_Ribonuclease"/>
</dbReference>
<keyword evidence="13" id="KW-0539">Nucleus</keyword>
<keyword evidence="8" id="KW-0255">Endonuclease</keyword>
<evidence type="ECO:0000259" key="16">
    <source>
        <dbReference type="SMART" id="SM00670"/>
    </source>
</evidence>
<dbReference type="SUPFAM" id="SSF88723">
    <property type="entry name" value="PIN domain-like"/>
    <property type="match status" value="1"/>
</dbReference>
<dbReference type="InterPro" id="IPR029060">
    <property type="entry name" value="PIN-like_dom_sf"/>
</dbReference>
<dbReference type="Pfam" id="PF00773">
    <property type="entry name" value="RNB"/>
    <property type="match status" value="1"/>
</dbReference>
<dbReference type="SMART" id="SM00670">
    <property type="entry name" value="PINc"/>
    <property type="match status" value="1"/>
</dbReference>
<comment type="cofactor">
    <cofactor evidence="1">
        <name>Mg(2+)</name>
        <dbReference type="ChEBI" id="CHEBI:18420"/>
    </cofactor>
</comment>
<comment type="caution">
    <text evidence="18">The sequence shown here is derived from an EMBL/GenBank/DDBJ whole genome shotgun (WGS) entry which is preliminary data.</text>
</comment>
<comment type="subcellular location">
    <subcellularLocation>
        <location evidence="2">Cytoplasm</location>
    </subcellularLocation>
    <subcellularLocation>
        <location evidence="3">Nucleus</location>
        <location evidence="3">Nucleolus</location>
    </subcellularLocation>
</comment>
<comment type="similarity">
    <text evidence="4 15">Belongs to the RNR ribonuclease family.</text>
</comment>
<dbReference type="GO" id="GO:0000176">
    <property type="term" value="C:nuclear exosome (RNase complex)"/>
    <property type="evidence" value="ECO:0007669"/>
    <property type="project" value="UniProtKB-ARBA"/>
</dbReference>
<dbReference type="Pfam" id="PF17215">
    <property type="entry name" value="Rrp44_S1"/>
    <property type="match status" value="1"/>
</dbReference>
<dbReference type="CDD" id="cd09862">
    <property type="entry name" value="PIN_Rrp44-like"/>
    <property type="match status" value="1"/>
</dbReference>
<dbReference type="PROSITE" id="PS01175">
    <property type="entry name" value="RIBONUCLEASE_II"/>
    <property type="match status" value="1"/>
</dbReference>
<dbReference type="EMBL" id="JAEPRD010000007">
    <property type="protein sequence ID" value="KAG2211844.1"/>
    <property type="molecule type" value="Genomic_DNA"/>
</dbReference>
<evidence type="ECO:0000313" key="18">
    <source>
        <dbReference type="EMBL" id="KAG2211844.1"/>
    </source>
</evidence>
<dbReference type="PANTHER" id="PTHR23355">
    <property type="entry name" value="RIBONUCLEASE"/>
    <property type="match status" value="1"/>
</dbReference>
<accession>A0A8H7RI19</accession>
<evidence type="ECO:0000256" key="10">
    <source>
        <dbReference type="ARBA" id="ARBA00022835"/>
    </source>
</evidence>
<dbReference type="Gene3D" id="2.40.50.690">
    <property type="match status" value="1"/>
</dbReference>
<dbReference type="InterPro" id="IPR033771">
    <property type="entry name" value="Rrp44_CSD1"/>
</dbReference>
<evidence type="ECO:0000256" key="7">
    <source>
        <dbReference type="ARBA" id="ARBA00022722"/>
    </source>
</evidence>
<evidence type="ECO:0000256" key="5">
    <source>
        <dbReference type="ARBA" id="ARBA00022490"/>
    </source>
</evidence>
<dbReference type="Gene3D" id="2.40.50.140">
    <property type="entry name" value="Nucleic acid-binding proteins"/>
    <property type="match status" value="1"/>
</dbReference>
<dbReference type="InterPro" id="IPR012340">
    <property type="entry name" value="NA-bd_OB-fold"/>
</dbReference>
<evidence type="ECO:0000256" key="11">
    <source>
        <dbReference type="ARBA" id="ARBA00022839"/>
    </source>
</evidence>
<keyword evidence="9" id="KW-0378">Hydrolase</keyword>
<name>A0A8H7RI19_9FUNG</name>
<evidence type="ECO:0000256" key="2">
    <source>
        <dbReference type="ARBA" id="ARBA00004496"/>
    </source>
</evidence>
<dbReference type="AlphaFoldDB" id="A0A8H7RI19"/>
<keyword evidence="11" id="KW-0269">Exonuclease</keyword>
<reference evidence="18" key="1">
    <citation type="submission" date="2020-12" db="EMBL/GenBank/DDBJ databases">
        <title>Metabolic potential, ecology and presence of endohyphal bacteria is reflected in genomic diversity of Mucoromycotina.</title>
        <authorList>
            <person name="Muszewska A."/>
            <person name="Okrasinska A."/>
            <person name="Steczkiewicz K."/>
            <person name="Drgas O."/>
            <person name="Orlowska M."/>
            <person name="Perlinska-Lenart U."/>
            <person name="Aleksandrzak-Piekarczyk T."/>
            <person name="Szatraj K."/>
            <person name="Zielenkiewicz U."/>
            <person name="Pilsyk S."/>
            <person name="Malc E."/>
            <person name="Mieczkowski P."/>
            <person name="Kruszewska J.S."/>
            <person name="Biernat P."/>
            <person name="Pawlowska J."/>
        </authorList>
    </citation>
    <scope>NUCLEOTIDE SEQUENCE</scope>
    <source>
        <strain evidence="18">WA0000017839</strain>
    </source>
</reference>
<dbReference type="GO" id="GO:0016075">
    <property type="term" value="P:rRNA catabolic process"/>
    <property type="evidence" value="ECO:0007669"/>
    <property type="project" value="TreeGrafter"/>
</dbReference>
<evidence type="ECO:0000256" key="1">
    <source>
        <dbReference type="ARBA" id="ARBA00001946"/>
    </source>
</evidence>
<dbReference type="InterPro" id="IPR041505">
    <property type="entry name" value="Dis3_CSD2"/>
</dbReference>
<evidence type="ECO:0000256" key="9">
    <source>
        <dbReference type="ARBA" id="ARBA00022801"/>
    </source>
</evidence>
<dbReference type="GO" id="GO:0005730">
    <property type="term" value="C:nucleolus"/>
    <property type="evidence" value="ECO:0007669"/>
    <property type="project" value="UniProtKB-SubCell"/>
</dbReference>
<dbReference type="FunFam" id="2.40.50.700:FF:000001">
    <property type="entry name" value="Exosome complex exonuclease exoribonuclease (Rrp44)"/>
    <property type="match status" value="1"/>
</dbReference>
<evidence type="ECO:0000256" key="8">
    <source>
        <dbReference type="ARBA" id="ARBA00022759"/>
    </source>
</evidence>
<feature type="domain" description="PIN" evidence="16">
    <location>
        <begin position="60"/>
        <end position="178"/>
    </location>
</feature>
<evidence type="ECO:0000256" key="12">
    <source>
        <dbReference type="ARBA" id="ARBA00022884"/>
    </source>
</evidence>
<keyword evidence="19" id="KW-1185">Reference proteome</keyword>